<comment type="caution">
    <text evidence="1">The sequence shown here is derived from an EMBL/GenBank/DDBJ whole genome shotgun (WGS) entry which is preliminary data.</text>
</comment>
<reference evidence="1 2" key="1">
    <citation type="submission" date="2024-11" db="EMBL/GenBank/DDBJ databases">
        <title>Adaptive evolution of stress response genes in parasites aligns with host niche diversity.</title>
        <authorList>
            <person name="Hahn C."/>
            <person name="Resl P."/>
        </authorList>
    </citation>
    <scope>NUCLEOTIDE SEQUENCE [LARGE SCALE GENOMIC DNA]</scope>
    <source>
        <strain evidence="1">EGGRZ-B1_66</strain>
        <tissue evidence="1">Body</tissue>
    </source>
</reference>
<dbReference type="Proteomes" id="UP001626550">
    <property type="component" value="Unassembled WGS sequence"/>
</dbReference>
<organism evidence="1 2">
    <name type="scientific">Cichlidogyrus casuarinus</name>
    <dbReference type="NCBI Taxonomy" id="1844966"/>
    <lineage>
        <taxon>Eukaryota</taxon>
        <taxon>Metazoa</taxon>
        <taxon>Spiralia</taxon>
        <taxon>Lophotrochozoa</taxon>
        <taxon>Platyhelminthes</taxon>
        <taxon>Monogenea</taxon>
        <taxon>Monopisthocotylea</taxon>
        <taxon>Dactylogyridea</taxon>
        <taxon>Ancyrocephalidae</taxon>
        <taxon>Cichlidogyrus</taxon>
    </lineage>
</organism>
<dbReference type="AlphaFoldDB" id="A0ABD2PYR3"/>
<gene>
    <name evidence="1" type="ORF">Ciccas_008836</name>
</gene>
<name>A0ABD2PYR3_9PLAT</name>
<sequence>MQRTFADSGEVENFASTQEMENNVAVEAVKAATAAVMAATLKASTSSPSTTASLTNLSSFKAGKTDVVDSNCPT</sequence>
<evidence type="ECO:0000313" key="1">
    <source>
        <dbReference type="EMBL" id="KAL3312570.1"/>
    </source>
</evidence>
<proteinExistence type="predicted"/>
<protein>
    <submittedName>
        <fullName evidence="1">Uncharacterized protein</fullName>
    </submittedName>
</protein>
<accession>A0ABD2PYR3</accession>
<evidence type="ECO:0000313" key="2">
    <source>
        <dbReference type="Proteomes" id="UP001626550"/>
    </source>
</evidence>
<dbReference type="EMBL" id="JBJKFK010001644">
    <property type="protein sequence ID" value="KAL3312570.1"/>
    <property type="molecule type" value="Genomic_DNA"/>
</dbReference>
<keyword evidence="2" id="KW-1185">Reference proteome</keyword>